<evidence type="ECO:0000313" key="1">
    <source>
        <dbReference type="EMBL" id="KAK8400593.1"/>
    </source>
</evidence>
<organism evidence="1 2">
    <name type="scientific">Scylla paramamosain</name>
    <name type="common">Mud crab</name>
    <dbReference type="NCBI Taxonomy" id="85552"/>
    <lineage>
        <taxon>Eukaryota</taxon>
        <taxon>Metazoa</taxon>
        <taxon>Ecdysozoa</taxon>
        <taxon>Arthropoda</taxon>
        <taxon>Crustacea</taxon>
        <taxon>Multicrustacea</taxon>
        <taxon>Malacostraca</taxon>
        <taxon>Eumalacostraca</taxon>
        <taxon>Eucarida</taxon>
        <taxon>Decapoda</taxon>
        <taxon>Pleocyemata</taxon>
        <taxon>Brachyura</taxon>
        <taxon>Eubrachyura</taxon>
        <taxon>Portunoidea</taxon>
        <taxon>Portunidae</taxon>
        <taxon>Portuninae</taxon>
        <taxon>Scylla</taxon>
    </lineage>
</organism>
<dbReference type="AlphaFoldDB" id="A0AAW0UN16"/>
<dbReference type="PANTHER" id="PTHR28037:SF1">
    <property type="entry name" value="ALCOHOL O-ACETYLTRANSFERASE 1-RELATED"/>
    <property type="match status" value="1"/>
</dbReference>
<comment type="caution">
    <text evidence="1">The sequence shown here is derived from an EMBL/GenBank/DDBJ whole genome shotgun (WGS) entry which is preliminary data.</text>
</comment>
<sequence length="503" mass="57103">MARDSSFVWLRPATEMENLLDCAARKGFYTTVVGLTVRSIVPLSDHHIKETLHHMFRLDICLTSVTDTQELVQAVETLMQYHFPTTEGPLWCTRLLPASDPGCSFRQELSATFPYTRTLLLANHHGIADGTSNMYIVNAFLNVLDDMLSDKAVDDAVQLGRIDAGEETKDIITTRMMELMEDEDQYQQLRENMKKSKQDEKLVPRAYPMPKDPAFKSQIVLRDLDKETTQSFISKCKEEQITLNSGLLAVFNTSLVDFVLEGGLEQDFYRIQELHAVNMRRYWSSNTSGALGAHRMMMKNVVSTPLHWKDHFWDYARSIHKNITKSLQEKYAVTCELLLLGGGNVEDIFAERSSPEYDYATSNMGNIDHIILSERHKVRLQHLFVVTSCFTEPMGHMFHTLRGRLIYSFVYANDVLTRDKAQKFVDKTFENLVTVLNMITRRSNASSALVTFPSLFGRGNSAGAEAIVRPTDTRRQTALTTCHDTFVQLFSSTAPEGFGKDCG</sequence>
<dbReference type="PANTHER" id="PTHR28037">
    <property type="entry name" value="ALCOHOL O-ACETYLTRANSFERASE 1-RELATED"/>
    <property type="match status" value="1"/>
</dbReference>
<evidence type="ECO:0000313" key="2">
    <source>
        <dbReference type="Proteomes" id="UP001487740"/>
    </source>
</evidence>
<dbReference type="InterPro" id="IPR023213">
    <property type="entry name" value="CAT-like_dom_sf"/>
</dbReference>
<dbReference type="Gene3D" id="3.30.559.10">
    <property type="entry name" value="Chloramphenicol acetyltransferase-like domain"/>
    <property type="match status" value="1"/>
</dbReference>
<gene>
    <name evidence="1" type="ORF">O3P69_003336</name>
</gene>
<keyword evidence="2" id="KW-1185">Reference proteome</keyword>
<reference evidence="1 2" key="1">
    <citation type="submission" date="2023-03" db="EMBL/GenBank/DDBJ databases">
        <title>High-quality genome of Scylla paramamosain provides insights in environmental adaptation.</title>
        <authorList>
            <person name="Zhang L."/>
        </authorList>
    </citation>
    <scope>NUCLEOTIDE SEQUENCE [LARGE SCALE GENOMIC DNA]</scope>
    <source>
        <strain evidence="1">LZ_2023a</strain>
        <tissue evidence="1">Muscle</tissue>
    </source>
</reference>
<name>A0AAW0UN16_SCYPA</name>
<dbReference type="EMBL" id="JARAKH010000010">
    <property type="protein sequence ID" value="KAK8400593.1"/>
    <property type="molecule type" value="Genomic_DNA"/>
</dbReference>
<dbReference type="Gene3D" id="3.30.559.30">
    <property type="entry name" value="Nonribosomal peptide synthetase, condensation domain"/>
    <property type="match status" value="1"/>
</dbReference>
<dbReference type="Proteomes" id="UP001487740">
    <property type="component" value="Unassembled WGS sequence"/>
</dbReference>
<dbReference type="SUPFAM" id="SSF52777">
    <property type="entry name" value="CoA-dependent acyltransferases"/>
    <property type="match status" value="1"/>
</dbReference>
<dbReference type="InterPro" id="IPR052058">
    <property type="entry name" value="Alcohol_O-acetyltransferase"/>
</dbReference>
<accession>A0AAW0UN16</accession>
<proteinExistence type="predicted"/>
<evidence type="ECO:0008006" key="3">
    <source>
        <dbReference type="Google" id="ProtNLM"/>
    </source>
</evidence>
<protein>
    <recommendedName>
        <fullName evidence="3">Condensation domain-containing protein</fullName>
    </recommendedName>
</protein>